<accession>A0ABS6JBX5</accession>
<evidence type="ECO:0000313" key="2">
    <source>
        <dbReference type="EMBL" id="MBU9711145.1"/>
    </source>
</evidence>
<name>A0ABS6JBX5_9BACI</name>
<dbReference type="Pfam" id="PF00665">
    <property type="entry name" value="rve"/>
    <property type="match status" value="1"/>
</dbReference>
<organism evidence="2 3">
    <name type="scientific">Evansella tamaricis</name>
    <dbReference type="NCBI Taxonomy" id="2069301"/>
    <lineage>
        <taxon>Bacteria</taxon>
        <taxon>Bacillati</taxon>
        <taxon>Bacillota</taxon>
        <taxon>Bacilli</taxon>
        <taxon>Bacillales</taxon>
        <taxon>Bacillaceae</taxon>
        <taxon>Evansella</taxon>
    </lineage>
</organism>
<keyword evidence="3" id="KW-1185">Reference proteome</keyword>
<dbReference type="InterPro" id="IPR001584">
    <property type="entry name" value="Integrase_cat-core"/>
</dbReference>
<evidence type="ECO:0000259" key="1">
    <source>
        <dbReference type="PROSITE" id="PS50994"/>
    </source>
</evidence>
<sequence>MHIQLNINTDIEINSLIDLPKLKMFMGSLNMKINKSRLARDMGVDRRTIDKYLNGYELNTSRKRSSKIDGYYEIISLLLSEKSIQKFHYKRVLWQYLIDNHGLECSQSTFRAYISKKSEFQSYFESDKRKRSNEEVIRFETPPAEQAQLDWKENMRYVTKDGEIIYVNVCVLLLAYSRFRTFYLSLSKSQSVLLSFLTESFEAFGGVPKTILTDNMKTVMDEPRTDYQRGKVNPRFQQFANDMGFEVRPCIAGRPRTKAKVEAPMKLIDEIDAYQGKFDYEELHHFVQKLCNRINHSYHQGTGKIPILGLKIERNLLSPLPNDRIRDFYRINHTQVKVNPSNMITYKSNQYSVPSGYSGKTVGLQVYDNYIFVYYNTNLIVQHPINQRKINYKQEHYVETLARSLPYSNNIEDLAIKNLEAINEVYKNE</sequence>
<dbReference type="PROSITE" id="PS50994">
    <property type="entry name" value="INTEGRASE"/>
    <property type="match status" value="1"/>
</dbReference>
<gene>
    <name evidence="2" type="primary">istA</name>
    <name evidence="2" type="ORF">KS419_05300</name>
</gene>
<dbReference type="EMBL" id="JAHQCS010000058">
    <property type="protein sequence ID" value="MBU9711145.1"/>
    <property type="molecule type" value="Genomic_DNA"/>
</dbReference>
<protein>
    <submittedName>
        <fullName evidence="2">IS21 family transposase</fullName>
    </submittedName>
</protein>
<dbReference type="InterPro" id="IPR054353">
    <property type="entry name" value="IstA-like_C"/>
</dbReference>
<dbReference type="Proteomes" id="UP000784880">
    <property type="component" value="Unassembled WGS sequence"/>
</dbReference>
<feature type="domain" description="Integrase catalytic" evidence="1">
    <location>
        <begin position="138"/>
        <end position="314"/>
    </location>
</feature>
<reference evidence="2 3" key="1">
    <citation type="submission" date="2021-06" db="EMBL/GenBank/DDBJ databases">
        <title>Bacillus sp. RD4P76, an endophyte from a halophyte.</title>
        <authorList>
            <person name="Sun J.-Q."/>
        </authorList>
    </citation>
    <scope>NUCLEOTIDE SEQUENCE [LARGE SCALE GENOMIC DNA]</scope>
    <source>
        <strain evidence="2 3">CGMCC 1.15917</strain>
    </source>
</reference>
<dbReference type="RefSeq" id="WP_217065033.1">
    <property type="nucleotide sequence ID" value="NZ_JAHQCS010000058.1"/>
</dbReference>
<comment type="caution">
    <text evidence="2">The sequence shown here is derived from an EMBL/GenBank/DDBJ whole genome shotgun (WGS) entry which is preliminary data.</text>
</comment>
<dbReference type="PANTHER" id="PTHR35004:SF7">
    <property type="entry name" value="INTEGRASE PROTEIN"/>
    <property type="match status" value="1"/>
</dbReference>
<dbReference type="Pfam" id="PF22483">
    <property type="entry name" value="Mu-transpos_C_2"/>
    <property type="match status" value="1"/>
</dbReference>
<dbReference type="NCBIfam" id="NF033546">
    <property type="entry name" value="transpos_IS21"/>
    <property type="match status" value="1"/>
</dbReference>
<proteinExistence type="predicted"/>
<dbReference type="PANTHER" id="PTHR35004">
    <property type="entry name" value="TRANSPOSASE RV3428C-RELATED"/>
    <property type="match status" value="1"/>
</dbReference>
<evidence type="ECO:0000313" key="3">
    <source>
        <dbReference type="Proteomes" id="UP000784880"/>
    </source>
</evidence>